<feature type="signal peptide" evidence="1">
    <location>
        <begin position="1"/>
        <end position="18"/>
    </location>
</feature>
<keyword evidence="1" id="KW-0732">Signal</keyword>
<accession>A0A1S3HCS6</accession>
<evidence type="ECO:0000313" key="3">
    <source>
        <dbReference type="RefSeq" id="XP_013382924.1"/>
    </source>
</evidence>
<reference evidence="3" key="1">
    <citation type="submission" date="2025-08" db="UniProtKB">
        <authorList>
            <consortium name="RefSeq"/>
        </authorList>
    </citation>
    <scope>IDENTIFICATION</scope>
    <source>
        <tissue evidence="3">Gonads</tissue>
    </source>
</reference>
<keyword evidence="2" id="KW-1185">Reference proteome</keyword>
<dbReference type="SUPFAM" id="SSF49899">
    <property type="entry name" value="Concanavalin A-like lectins/glucanases"/>
    <property type="match status" value="1"/>
</dbReference>
<dbReference type="InterPro" id="IPR013320">
    <property type="entry name" value="ConA-like_dom_sf"/>
</dbReference>
<evidence type="ECO:0000256" key="1">
    <source>
        <dbReference type="SAM" id="SignalP"/>
    </source>
</evidence>
<dbReference type="AlphaFoldDB" id="A0A1S3HCS6"/>
<dbReference type="GeneID" id="106153503"/>
<organism evidence="2 3">
    <name type="scientific">Lingula anatina</name>
    <name type="common">Brachiopod</name>
    <name type="synonym">Lingula unguis</name>
    <dbReference type="NCBI Taxonomy" id="7574"/>
    <lineage>
        <taxon>Eukaryota</taxon>
        <taxon>Metazoa</taxon>
        <taxon>Spiralia</taxon>
        <taxon>Lophotrochozoa</taxon>
        <taxon>Brachiopoda</taxon>
        <taxon>Linguliformea</taxon>
        <taxon>Lingulata</taxon>
        <taxon>Lingulida</taxon>
        <taxon>Linguloidea</taxon>
        <taxon>Lingulidae</taxon>
        <taxon>Lingula</taxon>
    </lineage>
</organism>
<feature type="chain" id="PRO_5010164506" evidence="1">
    <location>
        <begin position="19"/>
        <end position="395"/>
    </location>
</feature>
<dbReference type="KEGG" id="lak:106153503"/>
<dbReference type="Proteomes" id="UP000085678">
    <property type="component" value="Unplaced"/>
</dbReference>
<sequence>MVSYQIIVAVAVLGSVLAVPPLAPYWPPKPAPSVYSYRWSVNPPAFLYNALTPAQKDEICKECKPLGSGLGGFFAVHTDPVHYIRCVPQGDTWQVFVLHCCNNTNHGGGSTVWDQENLNCVHNDLIPNPYPCEGFTDWPTHTVPHVPFWPLVWTPHLPSLVEDRDYPTGAVARVYTGVYTFAGGHVMMGSRTNAIGNAVPTIEFDGQQVPYHDTAENSHSHIEIPFFQNADWSQYLPGFTITLGFCVDPGSPADAALITNADCNFTASVELTLRGGNTLEAMIRTQGGPEDKIALPLPAPRPSGCYFAGFSYTRATNQMLLWLDDDTSIPGIASGPPRKINQNPLFFGYSCYGYPDTAPPRALDGALAAIHIWGDRAMTTAGMKSECVAADFCIP</sequence>
<dbReference type="InParanoid" id="A0A1S3HCS6"/>
<proteinExistence type="predicted"/>
<gene>
    <name evidence="3" type="primary">LOC106153503</name>
</gene>
<evidence type="ECO:0000313" key="2">
    <source>
        <dbReference type="Proteomes" id="UP000085678"/>
    </source>
</evidence>
<name>A0A1S3HCS6_LINAN</name>
<dbReference type="RefSeq" id="XP_013382924.1">
    <property type="nucleotide sequence ID" value="XM_013527470.1"/>
</dbReference>
<protein>
    <submittedName>
        <fullName evidence="3">Uncharacterized protein LOC106153503</fullName>
    </submittedName>
</protein>